<dbReference type="GO" id="GO:0020037">
    <property type="term" value="F:heme binding"/>
    <property type="evidence" value="ECO:0007669"/>
    <property type="project" value="InterPro"/>
</dbReference>
<evidence type="ECO:0000256" key="6">
    <source>
        <dbReference type="ARBA" id="ARBA00023033"/>
    </source>
</evidence>
<dbReference type="PANTHER" id="PTHR47947">
    <property type="entry name" value="CYTOCHROME P450 82C3-RELATED"/>
    <property type="match status" value="1"/>
</dbReference>
<accession>A0AAP0DVS3</accession>
<organism evidence="9 10">
    <name type="scientific">Deinandra increscens subsp. villosa</name>
    <dbReference type="NCBI Taxonomy" id="3103831"/>
    <lineage>
        <taxon>Eukaryota</taxon>
        <taxon>Viridiplantae</taxon>
        <taxon>Streptophyta</taxon>
        <taxon>Embryophyta</taxon>
        <taxon>Tracheophyta</taxon>
        <taxon>Spermatophyta</taxon>
        <taxon>Magnoliopsida</taxon>
        <taxon>eudicotyledons</taxon>
        <taxon>Gunneridae</taxon>
        <taxon>Pentapetalae</taxon>
        <taxon>asterids</taxon>
        <taxon>campanulids</taxon>
        <taxon>Asterales</taxon>
        <taxon>Asteraceae</taxon>
        <taxon>Asteroideae</taxon>
        <taxon>Heliantheae alliance</taxon>
        <taxon>Madieae</taxon>
        <taxon>Madiinae</taxon>
        <taxon>Deinandra</taxon>
    </lineage>
</organism>
<gene>
    <name evidence="9" type="ORF">SSX86_001916</name>
</gene>
<dbReference type="InterPro" id="IPR001128">
    <property type="entry name" value="Cyt_P450"/>
</dbReference>
<keyword evidence="5 7" id="KW-0408">Iron</keyword>
<comment type="cofactor">
    <cofactor evidence="1 7">
        <name>heme</name>
        <dbReference type="ChEBI" id="CHEBI:30413"/>
    </cofactor>
</comment>
<feature type="binding site" description="axial binding residue" evidence="7">
    <location>
        <position position="447"/>
    </location>
    <ligand>
        <name>heme</name>
        <dbReference type="ChEBI" id="CHEBI:30413"/>
    </ligand>
    <ligandPart>
        <name>Fe</name>
        <dbReference type="ChEBI" id="CHEBI:18248"/>
    </ligandPart>
</feature>
<keyword evidence="2 7" id="KW-0349">Heme</keyword>
<keyword evidence="4 8" id="KW-0560">Oxidoreductase</keyword>
<dbReference type="InterPro" id="IPR050651">
    <property type="entry name" value="Plant_Cytochrome_P450_Monoox"/>
</dbReference>
<comment type="caution">
    <text evidence="9">The sequence shown here is derived from an EMBL/GenBank/DDBJ whole genome shotgun (WGS) entry which is preliminary data.</text>
</comment>
<name>A0AAP0DVS3_9ASTR</name>
<dbReference type="InterPro" id="IPR036396">
    <property type="entry name" value="Cyt_P450_sf"/>
</dbReference>
<dbReference type="InterPro" id="IPR017972">
    <property type="entry name" value="Cyt_P450_CS"/>
</dbReference>
<evidence type="ECO:0000256" key="5">
    <source>
        <dbReference type="ARBA" id="ARBA00023004"/>
    </source>
</evidence>
<dbReference type="AlphaFoldDB" id="A0AAP0DVS3"/>
<sequence length="520" mass="58688">MAVEITLWISLPLLAAIYFLTKHALHKLHHLPPTPFPILPLIGHLHLLKNQNPLHRSLANLSQNYGPVFSLRLGSRRVLHVASPAAADECLSKNDVVFANRPRLLSGKYFGYNYTSLPWAPYGDHWQNLRRISAVEILSSTRLDSLSHVRLDEVRSMVLRLFLAAGKDPDLTVDLRSEFSGFMFNVMTRMMGGKRYYGDLDGGETEEAKRFGDLIADTEEVISETKILDMLPNLRWFFAGKFEKKFAAVQKRRDDFMQEWIDEFRADGLVNEGKKTLLQILLSFQDADPDYYTDSMIKSLSQALLHGGINTTVETMEWAMTLLLNNPHVLIKAQTEIDSVVGCDRLVNETDISKLPYLQCIIKETLRMHPVAPLLLPHESSKDCVVGGYHIPKGTMLFVNVWAIQNDPNIWDSPDIFTPERFEGKESISKVENGLIMMPFGSGRRRCPGENLALRIVELALASMIQCFDWKRVGEGLVDMSESGGFTAPKAQALVAKYRTRQAVEHHLTSGLVSKTHEVS</sequence>
<evidence type="ECO:0000256" key="7">
    <source>
        <dbReference type="PIRSR" id="PIRSR602401-1"/>
    </source>
</evidence>
<dbReference type="Gene3D" id="1.10.630.10">
    <property type="entry name" value="Cytochrome P450"/>
    <property type="match status" value="1"/>
</dbReference>
<reference evidence="9 10" key="1">
    <citation type="submission" date="2024-04" db="EMBL/GenBank/DDBJ databases">
        <title>The reference genome of an endangered Asteraceae, Deinandra increscens subsp. villosa, native to the Central Coast of California.</title>
        <authorList>
            <person name="Guilliams M."/>
            <person name="Hasenstab-Lehman K."/>
            <person name="Meyer R."/>
            <person name="Mcevoy S."/>
        </authorList>
    </citation>
    <scope>NUCLEOTIDE SEQUENCE [LARGE SCALE GENOMIC DNA]</scope>
    <source>
        <tissue evidence="9">Leaf</tissue>
    </source>
</reference>
<keyword evidence="6 8" id="KW-0503">Monooxygenase</keyword>
<dbReference type="InterPro" id="IPR002401">
    <property type="entry name" value="Cyt_P450_E_grp-I"/>
</dbReference>
<dbReference type="Proteomes" id="UP001408789">
    <property type="component" value="Unassembled WGS sequence"/>
</dbReference>
<dbReference type="PRINTS" id="PR00385">
    <property type="entry name" value="P450"/>
</dbReference>
<dbReference type="PANTHER" id="PTHR47947:SF24">
    <property type="entry name" value="ISOFLAVONE 2'-HYDROXYLASE-LIKE"/>
    <property type="match status" value="1"/>
</dbReference>
<dbReference type="EMBL" id="JBCNJP010000003">
    <property type="protein sequence ID" value="KAK9080240.1"/>
    <property type="molecule type" value="Genomic_DNA"/>
</dbReference>
<dbReference type="PRINTS" id="PR00463">
    <property type="entry name" value="EP450I"/>
</dbReference>
<evidence type="ECO:0000313" key="9">
    <source>
        <dbReference type="EMBL" id="KAK9080240.1"/>
    </source>
</evidence>
<dbReference type="CDD" id="cd20653">
    <property type="entry name" value="CYP81"/>
    <property type="match status" value="1"/>
</dbReference>
<dbReference type="GO" id="GO:0016705">
    <property type="term" value="F:oxidoreductase activity, acting on paired donors, with incorporation or reduction of molecular oxygen"/>
    <property type="evidence" value="ECO:0007669"/>
    <property type="project" value="InterPro"/>
</dbReference>
<keyword evidence="3 7" id="KW-0479">Metal-binding</keyword>
<comment type="similarity">
    <text evidence="8">Belongs to the cytochrome P450 family.</text>
</comment>
<dbReference type="FunFam" id="1.10.630.10:FF:000026">
    <property type="entry name" value="Cytochrome P450 82C4"/>
    <property type="match status" value="1"/>
</dbReference>
<evidence type="ECO:0000256" key="3">
    <source>
        <dbReference type="ARBA" id="ARBA00022723"/>
    </source>
</evidence>
<dbReference type="GO" id="GO:0005506">
    <property type="term" value="F:iron ion binding"/>
    <property type="evidence" value="ECO:0007669"/>
    <property type="project" value="InterPro"/>
</dbReference>
<dbReference type="PROSITE" id="PS00086">
    <property type="entry name" value="CYTOCHROME_P450"/>
    <property type="match status" value="1"/>
</dbReference>
<evidence type="ECO:0000256" key="2">
    <source>
        <dbReference type="ARBA" id="ARBA00022617"/>
    </source>
</evidence>
<evidence type="ECO:0000256" key="4">
    <source>
        <dbReference type="ARBA" id="ARBA00023002"/>
    </source>
</evidence>
<dbReference type="Pfam" id="PF00067">
    <property type="entry name" value="p450"/>
    <property type="match status" value="1"/>
</dbReference>
<dbReference type="GO" id="GO:0004497">
    <property type="term" value="F:monooxygenase activity"/>
    <property type="evidence" value="ECO:0007669"/>
    <property type="project" value="UniProtKB-KW"/>
</dbReference>
<evidence type="ECO:0000256" key="8">
    <source>
        <dbReference type="RuleBase" id="RU000461"/>
    </source>
</evidence>
<evidence type="ECO:0000313" key="10">
    <source>
        <dbReference type="Proteomes" id="UP001408789"/>
    </source>
</evidence>
<dbReference type="SUPFAM" id="SSF48264">
    <property type="entry name" value="Cytochrome P450"/>
    <property type="match status" value="1"/>
</dbReference>
<proteinExistence type="inferred from homology"/>
<keyword evidence="10" id="KW-1185">Reference proteome</keyword>
<evidence type="ECO:0008006" key="11">
    <source>
        <dbReference type="Google" id="ProtNLM"/>
    </source>
</evidence>
<protein>
    <recommendedName>
        <fullName evidence="11">Cytochrome P450</fullName>
    </recommendedName>
</protein>
<evidence type="ECO:0000256" key="1">
    <source>
        <dbReference type="ARBA" id="ARBA00001971"/>
    </source>
</evidence>